<evidence type="ECO:0000313" key="2">
    <source>
        <dbReference type="Proteomes" id="UP000008917"/>
    </source>
</evidence>
<sequence length="95" mass="10400">MRYGACAARRYHQAMARLYLSMTEGVINHWKANNNAYPQKFILNPAQHAAYAESRRTGIGGPKSDVHEHMGVPVEISENTPGVMIAADGSEVSLS</sequence>
<dbReference type="RefSeq" id="WP_013541184.1">
    <property type="nucleotide sequence ID" value="NC_014931.1"/>
</dbReference>
<name>E6V3T1_VARPE</name>
<reference evidence="1 2" key="2">
    <citation type="journal article" date="2013" name="Genome Announc.">
        <title>Genome of the Root-Associated Plant Growth-Promoting Bacterium Variovorax paradoxus Strain EPS.</title>
        <authorList>
            <person name="Han J.I."/>
            <person name="Spain J.C."/>
            <person name="Leadbetter J.R."/>
            <person name="Ovchinnikova G."/>
            <person name="Goodwin L.A."/>
            <person name="Han C.S."/>
            <person name="Woyke T."/>
            <person name="Davenport K.W."/>
            <person name="Orwin P.M."/>
        </authorList>
    </citation>
    <scope>NUCLEOTIDE SEQUENCE [LARGE SCALE GENOMIC DNA]</scope>
    <source>
        <strain evidence="1 2">EPS</strain>
    </source>
</reference>
<dbReference type="KEGG" id="vpe:Varpa_2757"/>
<reference evidence="2" key="1">
    <citation type="submission" date="2010-12" db="EMBL/GenBank/DDBJ databases">
        <title>Complete sequence of Variovorax paradoxus EPS.</title>
        <authorList>
            <consortium name="US DOE Joint Genome Institute"/>
            <person name="Lucas S."/>
            <person name="Copeland A."/>
            <person name="Lapidus A."/>
            <person name="Cheng J.-F."/>
            <person name="Goodwin L."/>
            <person name="Pitluck S."/>
            <person name="Teshima H."/>
            <person name="Detter J.C."/>
            <person name="Han C."/>
            <person name="Tapia R."/>
            <person name="Land M."/>
            <person name="Hauser L."/>
            <person name="Kyrpides N."/>
            <person name="Ivanova N."/>
            <person name="Ovchinnikova G."/>
            <person name="Orwin P."/>
            <person name="Han J.-I.G."/>
            <person name="Woyke T."/>
        </authorList>
    </citation>
    <scope>NUCLEOTIDE SEQUENCE [LARGE SCALE GENOMIC DNA]</scope>
    <source>
        <strain evidence="2">EPS</strain>
    </source>
</reference>
<organism evidence="1 2">
    <name type="scientific">Variovorax paradoxus (strain EPS)</name>
    <dbReference type="NCBI Taxonomy" id="595537"/>
    <lineage>
        <taxon>Bacteria</taxon>
        <taxon>Pseudomonadati</taxon>
        <taxon>Pseudomonadota</taxon>
        <taxon>Betaproteobacteria</taxon>
        <taxon>Burkholderiales</taxon>
        <taxon>Comamonadaceae</taxon>
        <taxon>Variovorax</taxon>
    </lineage>
</organism>
<accession>E6V3T1</accession>
<protein>
    <submittedName>
        <fullName evidence="1">Uncharacterized protein</fullName>
    </submittedName>
</protein>
<evidence type="ECO:0000313" key="1">
    <source>
        <dbReference type="EMBL" id="ADU36955.1"/>
    </source>
</evidence>
<gene>
    <name evidence="1" type="ordered locus">Varpa_2757</name>
</gene>
<dbReference type="Proteomes" id="UP000008917">
    <property type="component" value="Chromosome"/>
</dbReference>
<dbReference type="HOGENOM" id="CLU_2572907_0_0_4"/>
<proteinExistence type="predicted"/>
<dbReference type="AlphaFoldDB" id="E6V3T1"/>
<dbReference type="EMBL" id="CP002417">
    <property type="protein sequence ID" value="ADU36955.1"/>
    <property type="molecule type" value="Genomic_DNA"/>
</dbReference>